<dbReference type="Pfam" id="PF09230">
    <property type="entry name" value="DFF40"/>
    <property type="match status" value="1"/>
</dbReference>
<evidence type="ECO:0000259" key="4">
    <source>
        <dbReference type="PROSITE" id="PS51135"/>
    </source>
</evidence>
<dbReference type="PANTHER" id="PTHR13067:SF2">
    <property type="entry name" value="CASPASE-ACTIVATED DNASE"/>
    <property type="match status" value="1"/>
</dbReference>
<dbReference type="PANTHER" id="PTHR13067">
    <property type="entry name" value="CASPASE-ACTIVATED DNASE"/>
    <property type="match status" value="1"/>
</dbReference>
<dbReference type="GO" id="GO:0006309">
    <property type="term" value="P:apoptotic DNA fragmentation"/>
    <property type="evidence" value="ECO:0007669"/>
    <property type="project" value="InterPro"/>
</dbReference>
<evidence type="ECO:0000313" key="5">
    <source>
        <dbReference type="EMBL" id="TNM86504.1"/>
    </source>
</evidence>
<dbReference type="SMART" id="SM00266">
    <property type="entry name" value="CAD"/>
    <property type="match status" value="1"/>
</dbReference>
<proteinExistence type="predicted"/>
<protein>
    <recommendedName>
        <fullName evidence="4">CIDE-N domain-containing protein</fullName>
    </recommendedName>
</protein>
<dbReference type="InterPro" id="IPR039729">
    <property type="entry name" value="DFF40"/>
</dbReference>
<dbReference type="InterPro" id="IPR044925">
    <property type="entry name" value="His-Me_finger_sf"/>
</dbReference>
<feature type="region of interest" description="Disordered" evidence="3">
    <location>
        <begin position="279"/>
        <end position="323"/>
    </location>
</feature>
<gene>
    <name evidence="5" type="ORF">fugu_006734</name>
</gene>
<evidence type="ECO:0000313" key="6">
    <source>
        <dbReference type="Proteomes" id="UP000516260"/>
    </source>
</evidence>
<evidence type="ECO:0000256" key="1">
    <source>
        <dbReference type="ARBA" id="ARBA00022703"/>
    </source>
</evidence>
<dbReference type="AlphaFoldDB" id="A0A4Z2B2B2"/>
<dbReference type="InterPro" id="IPR003508">
    <property type="entry name" value="CIDE-N_dom"/>
</dbReference>
<dbReference type="SUPFAM" id="SSF54060">
    <property type="entry name" value="His-Me finger endonucleases"/>
    <property type="match status" value="1"/>
</dbReference>
<feature type="domain" description="CIDE-N" evidence="4">
    <location>
        <begin position="7"/>
        <end position="89"/>
    </location>
</feature>
<dbReference type="SUPFAM" id="SSF54277">
    <property type="entry name" value="CAD &amp; PB1 domains"/>
    <property type="match status" value="1"/>
</dbReference>
<dbReference type="EMBL" id="SWLE01000020">
    <property type="protein sequence ID" value="TNM86504.1"/>
    <property type="molecule type" value="Genomic_DNA"/>
</dbReference>
<organism evidence="5 6">
    <name type="scientific">Takifugu bimaculatus</name>
    <dbReference type="NCBI Taxonomy" id="433685"/>
    <lineage>
        <taxon>Eukaryota</taxon>
        <taxon>Metazoa</taxon>
        <taxon>Chordata</taxon>
        <taxon>Craniata</taxon>
        <taxon>Vertebrata</taxon>
        <taxon>Euteleostomi</taxon>
        <taxon>Actinopterygii</taxon>
        <taxon>Neopterygii</taxon>
        <taxon>Teleostei</taxon>
        <taxon>Neoteleostei</taxon>
        <taxon>Acanthomorphata</taxon>
        <taxon>Eupercaria</taxon>
        <taxon>Tetraodontiformes</taxon>
        <taxon>Tetradontoidea</taxon>
        <taxon>Tetraodontidae</taxon>
        <taxon>Takifugu</taxon>
    </lineage>
</organism>
<accession>A0A4Z2B2B2</accession>
<reference evidence="5 6" key="1">
    <citation type="submission" date="2019-04" db="EMBL/GenBank/DDBJ databases">
        <title>The sequence and de novo assembly of Takifugu bimaculatus genome using PacBio and Hi-C technologies.</title>
        <authorList>
            <person name="Xu P."/>
            <person name="Liu B."/>
            <person name="Zhou Z."/>
        </authorList>
    </citation>
    <scope>NUCLEOTIDE SEQUENCE [LARGE SCALE GENOMIC DNA]</scope>
    <source>
        <strain evidence="5">TB-2018</strain>
        <tissue evidence="5">Muscle</tissue>
    </source>
</reference>
<dbReference type="Pfam" id="PF02017">
    <property type="entry name" value="CIDE-N"/>
    <property type="match status" value="1"/>
</dbReference>
<evidence type="ECO:0000256" key="2">
    <source>
        <dbReference type="PROSITE-ProRule" id="PRU00447"/>
    </source>
</evidence>
<dbReference type="GO" id="GO:0016787">
    <property type="term" value="F:hydrolase activity"/>
    <property type="evidence" value="ECO:0007669"/>
    <property type="project" value="InterPro"/>
</dbReference>
<dbReference type="PROSITE" id="PS51135">
    <property type="entry name" value="CIDE_N"/>
    <property type="match status" value="1"/>
</dbReference>
<dbReference type="GO" id="GO:0004520">
    <property type="term" value="F:DNA endonuclease activity"/>
    <property type="evidence" value="ECO:0007669"/>
    <property type="project" value="InterPro"/>
</dbReference>
<dbReference type="GO" id="GO:0005737">
    <property type="term" value="C:cytoplasm"/>
    <property type="evidence" value="ECO:0007669"/>
    <property type="project" value="InterPro"/>
</dbReference>
<dbReference type="Gene3D" id="3.10.20.10">
    <property type="match status" value="1"/>
</dbReference>
<dbReference type="GO" id="GO:0005634">
    <property type="term" value="C:nucleus"/>
    <property type="evidence" value="ECO:0007669"/>
    <property type="project" value="InterPro"/>
</dbReference>
<comment type="caution">
    <text evidence="5">The sequence shown here is derived from an EMBL/GenBank/DDBJ whole genome shotgun (WGS) entry which is preliminary data.</text>
</comment>
<feature type="compositionally biased region" description="Basic and acidic residues" evidence="3">
    <location>
        <begin position="281"/>
        <end position="293"/>
    </location>
</feature>
<name>A0A4Z2B2B2_9TELE</name>
<evidence type="ECO:0000256" key="3">
    <source>
        <dbReference type="SAM" id="MobiDB-lite"/>
    </source>
</evidence>
<keyword evidence="1 2" id="KW-0053">Apoptosis</keyword>
<keyword evidence="6" id="KW-1185">Reference proteome</keyword>
<dbReference type="InterPro" id="IPR015311">
    <property type="entry name" value="DFF40_C"/>
</dbReference>
<dbReference type="Proteomes" id="UP000516260">
    <property type="component" value="Chromosome 7"/>
</dbReference>
<sequence length="323" mass="36939">MSALFGGKKPVKIRSYNSTNKYGLAVKNVEELLDKGCKLLKDHIICRCRALLLVYVCYSDGTEVTEEFFQTLPDNTELVLLSREQHWSGGEDLSRLLSTDVHSDALIEAAKQLRSDEPTSKRRKILSDLLQNLEDRSELETRDEDEDWFKGVPPRFKTKSAYMRVNCESRIRGYTREVNWPIGFNSKPPRLCWKPLRSIKEAKVRAEFLKASEALVEMLKKAKYNGCYFDRTDEDLCLCTEEGWFTCQGAFDQDTCSSLHSINPYSSRESRIILQHLESGPQDRKEEDHHPHSAECSGEPQDLKGEPGLLLQAAVHHGEPEAR</sequence>
<dbReference type="Gene3D" id="6.10.140.170">
    <property type="match status" value="1"/>
</dbReference>